<dbReference type="NCBIfam" id="TIGR03520">
    <property type="entry name" value="GldE"/>
    <property type="match status" value="1"/>
</dbReference>
<feature type="transmembrane region" description="Helical" evidence="10">
    <location>
        <begin position="89"/>
        <end position="112"/>
    </location>
</feature>
<comment type="similarity">
    <text evidence="2">Belongs to the UPF0053 family.</text>
</comment>
<dbReference type="Pfam" id="PF03471">
    <property type="entry name" value="CorC_HlyC"/>
    <property type="match status" value="1"/>
</dbReference>
<feature type="domain" description="CBS" evidence="11">
    <location>
        <begin position="305"/>
        <end position="362"/>
    </location>
</feature>
<sequence>MILQVFTKTFELDYLSIINHINSIFLLEVNPQSTIFLAVLLSVLLLLSFITAGAEVALFSLQAKDVNMLKTKQHGAARRITTLLDERKAVYISLLIAGSIINISIIILSNFLLTPLLQFGKVQFLVPLDLDLLIKIVVITFIIVLVGKILPKVWATQNNLRFAYSAAAVVEGIHLLLRRISLSMADVADNISQHSGASQMQTKSLRELDEAIDVNTVETSDEEKNILKGIVKFGNITVKQIMRFRLDVSGVDYDTPFPELVKAIEELHYSRLPVYNKDLDDIAGMLNTKDLLPHINDAAFDWHTMIRPTMFVPESKLIKDLLHEFQARHVHFAIVVDEWGGTSGIVTMEDILEEIIGDIHDEFDEDENTIKQLDESSYIVDGKVMLHDMCRAMNLSLDTFDEIRGESDSLGGLVLEIAGKFPRVNEILTAGDFEFTVLDVAKNRITSVKVTINQHHE</sequence>
<evidence type="ECO:0000256" key="4">
    <source>
        <dbReference type="ARBA" id="ARBA00022692"/>
    </source>
</evidence>
<evidence type="ECO:0000256" key="2">
    <source>
        <dbReference type="ARBA" id="ARBA00006337"/>
    </source>
</evidence>
<dbReference type="InterPro" id="IPR005170">
    <property type="entry name" value="Transptr-assoc_dom"/>
</dbReference>
<dbReference type="Pfam" id="PF01595">
    <property type="entry name" value="CNNM"/>
    <property type="match status" value="1"/>
</dbReference>
<feature type="domain" description="CBS" evidence="11">
    <location>
        <begin position="242"/>
        <end position="302"/>
    </location>
</feature>
<protein>
    <submittedName>
        <fullName evidence="12">Gliding motility-associated protein GldE</fullName>
    </submittedName>
</protein>
<evidence type="ECO:0000256" key="3">
    <source>
        <dbReference type="ARBA" id="ARBA00022475"/>
    </source>
</evidence>
<dbReference type="RefSeq" id="WP_279299076.1">
    <property type="nucleotide sequence ID" value="NZ_JAOTIF010000022.1"/>
</dbReference>
<gene>
    <name evidence="12" type="primary">gldE</name>
    <name evidence="12" type="ORF">OCK74_21140</name>
</gene>
<evidence type="ECO:0000256" key="5">
    <source>
        <dbReference type="ARBA" id="ARBA00022737"/>
    </source>
</evidence>
<dbReference type="InterPro" id="IPR002550">
    <property type="entry name" value="CNNM"/>
</dbReference>
<dbReference type="InterPro" id="IPR019862">
    <property type="entry name" value="Motility-assoc_prot_GldE"/>
</dbReference>
<keyword evidence="3" id="KW-1003">Cell membrane</keyword>
<evidence type="ECO:0000256" key="6">
    <source>
        <dbReference type="ARBA" id="ARBA00022989"/>
    </source>
</evidence>
<dbReference type="PROSITE" id="PS51371">
    <property type="entry name" value="CBS"/>
    <property type="match status" value="2"/>
</dbReference>
<dbReference type="Gene3D" id="3.10.580.10">
    <property type="entry name" value="CBS-domain"/>
    <property type="match status" value="1"/>
</dbReference>
<dbReference type="SUPFAM" id="SSF56176">
    <property type="entry name" value="FAD-binding/transporter-associated domain-like"/>
    <property type="match status" value="1"/>
</dbReference>
<dbReference type="EMBL" id="JAOTIF010000022">
    <property type="protein sequence ID" value="MCU7551639.1"/>
    <property type="molecule type" value="Genomic_DNA"/>
</dbReference>
<evidence type="ECO:0000313" key="12">
    <source>
        <dbReference type="EMBL" id="MCU7551639.1"/>
    </source>
</evidence>
<feature type="transmembrane region" description="Helical" evidence="10">
    <location>
        <begin position="132"/>
        <end position="150"/>
    </location>
</feature>
<dbReference type="PANTHER" id="PTHR22777">
    <property type="entry name" value="HEMOLYSIN-RELATED"/>
    <property type="match status" value="1"/>
</dbReference>
<dbReference type="Pfam" id="PF00571">
    <property type="entry name" value="CBS"/>
    <property type="match status" value="2"/>
</dbReference>
<keyword evidence="7 9" id="KW-0129">CBS domain</keyword>
<proteinExistence type="inferred from homology"/>
<dbReference type="InterPro" id="IPR000644">
    <property type="entry name" value="CBS_dom"/>
</dbReference>
<evidence type="ECO:0000256" key="1">
    <source>
        <dbReference type="ARBA" id="ARBA00004651"/>
    </source>
</evidence>
<dbReference type="InterPro" id="IPR036318">
    <property type="entry name" value="FAD-bd_PCMH-like_sf"/>
</dbReference>
<organism evidence="12 13">
    <name type="scientific">Paraflavisolibacter caeni</name>
    <dbReference type="NCBI Taxonomy" id="2982496"/>
    <lineage>
        <taxon>Bacteria</taxon>
        <taxon>Pseudomonadati</taxon>
        <taxon>Bacteroidota</taxon>
        <taxon>Chitinophagia</taxon>
        <taxon>Chitinophagales</taxon>
        <taxon>Chitinophagaceae</taxon>
        <taxon>Paraflavisolibacter</taxon>
    </lineage>
</organism>
<reference evidence="12" key="2">
    <citation type="submission" date="2023-04" db="EMBL/GenBank/DDBJ databases">
        <title>Paracnuella aquatica gen. nov., sp. nov., a member of the family Chitinophagaceae isolated from a hot spring.</title>
        <authorList>
            <person name="Wang C."/>
        </authorList>
    </citation>
    <scope>NUCLEOTIDE SEQUENCE</scope>
    <source>
        <strain evidence="12">LB-8</strain>
    </source>
</reference>
<name>A0A9X2XPS0_9BACT</name>
<dbReference type="AlphaFoldDB" id="A0A9X2XPS0"/>
<dbReference type="InterPro" id="IPR044751">
    <property type="entry name" value="Ion_transp-like_CBS"/>
</dbReference>
<dbReference type="GO" id="GO:0005886">
    <property type="term" value="C:plasma membrane"/>
    <property type="evidence" value="ECO:0007669"/>
    <property type="project" value="UniProtKB-SubCell"/>
</dbReference>
<comment type="subcellular location">
    <subcellularLocation>
        <location evidence="1">Cell membrane</location>
        <topology evidence="1">Multi-pass membrane protein</topology>
    </subcellularLocation>
</comment>
<feature type="transmembrane region" description="Helical" evidence="10">
    <location>
        <begin position="35"/>
        <end position="61"/>
    </location>
</feature>
<evidence type="ECO:0000259" key="11">
    <source>
        <dbReference type="PROSITE" id="PS51371"/>
    </source>
</evidence>
<comment type="caution">
    <text evidence="12">The sequence shown here is derived from an EMBL/GenBank/DDBJ whole genome shotgun (WGS) entry which is preliminary data.</text>
</comment>
<evidence type="ECO:0000256" key="10">
    <source>
        <dbReference type="SAM" id="Phobius"/>
    </source>
</evidence>
<dbReference type="InterPro" id="IPR046342">
    <property type="entry name" value="CBS_dom_sf"/>
</dbReference>
<dbReference type="GO" id="GO:0050660">
    <property type="term" value="F:flavin adenine dinucleotide binding"/>
    <property type="evidence" value="ECO:0007669"/>
    <property type="project" value="InterPro"/>
</dbReference>
<dbReference type="FunFam" id="3.10.580.10:FF:000002">
    <property type="entry name" value="Magnesium/cobalt efflux protein CorC"/>
    <property type="match status" value="1"/>
</dbReference>
<evidence type="ECO:0000256" key="7">
    <source>
        <dbReference type="ARBA" id="ARBA00023122"/>
    </source>
</evidence>
<dbReference type="Gene3D" id="3.30.465.10">
    <property type="match status" value="1"/>
</dbReference>
<evidence type="ECO:0000256" key="8">
    <source>
        <dbReference type="ARBA" id="ARBA00023136"/>
    </source>
</evidence>
<keyword evidence="6 10" id="KW-1133">Transmembrane helix</keyword>
<keyword evidence="13" id="KW-1185">Reference proteome</keyword>
<keyword evidence="4 10" id="KW-0812">Transmembrane</keyword>
<dbReference type="InterPro" id="IPR016169">
    <property type="entry name" value="FAD-bd_PCMH_sub2"/>
</dbReference>
<dbReference type="Proteomes" id="UP001155483">
    <property type="component" value="Unassembled WGS sequence"/>
</dbReference>
<dbReference type="SUPFAM" id="SSF54631">
    <property type="entry name" value="CBS-domain pair"/>
    <property type="match status" value="1"/>
</dbReference>
<evidence type="ECO:0000313" key="13">
    <source>
        <dbReference type="Proteomes" id="UP001155483"/>
    </source>
</evidence>
<dbReference type="SMART" id="SM01091">
    <property type="entry name" value="CorC_HlyC"/>
    <property type="match status" value="1"/>
</dbReference>
<dbReference type="CDD" id="cd04590">
    <property type="entry name" value="CBS_pair_CorC_HlyC_assoc"/>
    <property type="match status" value="1"/>
</dbReference>
<keyword evidence="5" id="KW-0677">Repeat</keyword>
<accession>A0A9X2XPS0</accession>
<dbReference type="PANTHER" id="PTHR22777:SF32">
    <property type="entry name" value="UPF0053 INNER MEMBRANE PROTEIN YFJD"/>
    <property type="match status" value="1"/>
</dbReference>
<evidence type="ECO:0000256" key="9">
    <source>
        <dbReference type="PROSITE-ProRule" id="PRU00703"/>
    </source>
</evidence>
<reference evidence="12" key="1">
    <citation type="submission" date="2022-09" db="EMBL/GenBank/DDBJ databases">
        <authorList>
            <person name="Yuan C."/>
            <person name="Ke Z."/>
        </authorList>
    </citation>
    <scope>NUCLEOTIDE SEQUENCE</scope>
    <source>
        <strain evidence="12">LB-8</strain>
    </source>
</reference>
<keyword evidence="8 10" id="KW-0472">Membrane</keyword>